<organism evidence="7 8">
    <name type="scientific">Nocardioides aquiterrae</name>
    <dbReference type="NCBI Taxonomy" id="203799"/>
    <lineage>
        <taxon>Bacteria</taxon>
        <taxon>Bacillati</taxon>
        <taxon>Actinomycetota</taxon>
        <taxon>Actinomycetes</taxon>
        <taxon>Propionibacteriales</taxon>
        <taxon>Nocardioidaceae</taxon>
        <taxon>Nocardioides</taxon>
    </lineage>
</organism>
<evidence type="ECO:0000256" key="6">
    <source>
        <dbReference type="SAM" id="Phobius"/>
    </source>
</evidence>
<evidence type="ECO:0000313" key="8">
    <source>
        <dbReference type="Proteomes" id="UP001499979"/>
    </source>
</evidence>
<keyword evidence="5 6" id="KW-0472">Membrane</keyword>
<dbReference type="Proteomes" id="UP001499979">
    <property type="component" value="Unassembled WGS sequence"/>
</dbReference>
<keyword evidence="8" id="KW-1185">Reference proteome</keyword>
<dbReference type="Pfam" id="PF07947">
    <property type="entry name" value="YhhN"/>
    <property type="match status" value="1"/>
</dbReference>
<dbReference type="PANTHER" id="PTHR31885">
    <property type="entry name" value="GH04784P"/>
    <property type="match status" value="1"/>
</dbReference>
<sequence length="215" mass="22136">MRASHRGLAGTAYGVLAVADTLLAAAPDRWRRARVVTKPLLMPALAAHGGSGAVTVAQVCSWAGDVALMREGRRPFLAGLCSFLAAHVAYVVAFRARSSVPLLASPGRRRALGAGSVAALAMAAAAAREDRAFALPVAAYGATLAAMAASAAAVDRDRGRGRVLAGASLFLLSDSLLGARTFLLRERVPVLDSAVMATYTAAQWCIAEGAAPVRR</sequence>
<evidence type="ECO:0000256" key="5">
    <source>
        <dbReference type="ARBA" id="ARBA00023136"/>
    </source>
</evidence>
<feature type="transmembrane region" description="Helical" evidence="6">
    <location>
        <begin position="76"/>
        <end position="96"/>
    </location>
</feature>
<evidence type="ECO:0008006" key="9">
    <source>
        <dbReference type="Google" id="ProtNLM"/>
    </source>
</evidence>
<name>A0ABP4EUX3_9ACTN</name>
<feature type="transmembrane region" description="Helical" evidence="6">
    <location>
        <begin position="40"/>
        <end position="64"/>
    </location>
</feature>
<gene>
    <name evidence="7" type="ORF">GCM10009606_13610</name>
</gene>
<comment type="caution">
    <text evidence="7">The sequence shown here is derived from an EMBL/GenBank/DDBJ whole genome shotgun (WGS) entry which is preliminary data.</text>
</comment>
<protein>
    <recommendedName>
        <fullName evidence="9">Lysoplasmalogenase</fullName>
    </recommendedName>
</protein>
<evidence type="ECO:0000256" key="2">
    <source>
        <dbReference type="ARBA" id="ARBA00007375"/>
    </source>
</evidence>
<comment type="similarity">
    <text evidence="2">Belongs to the TMEM86 family.</text>
</comment>
<dbReference type="EMBL" id="BAAAJE010000006">
    <property type="protein sequence ID" value="GAA1134693.1"/>
    <property type="molecule type" value="Genomic_DNA"/>
</dbReference>
<feature type="transmembrane region" description="Helical" evidence="6">
    <location>
        <begin position="133"/>
        <end position="152"/>
    </location>
</feature>
<reference evidence="8" key="1">
    <citation type="journal article" date="2019" name="Int. J. Syst. Evol. Microbiol.">
        <title>The Global Catalogue of Microorganisms (GCM) 10K type strain sequencing project: providing services to taxonomists for standard genome sequencing and annotation.</title>
        <authorList>
            <consortium name="The Broad Institute Genomics Platform"/>
            <consortium name="The Broad Institute Genome Sequencing Center for Infectious Disease"/>
            <person name="Wu L."/>
            <person name="Ma J."/>
        </authorList>
    </citation>
    <scope>NUCLEOTIDE SEQUENCE [LARGE SCALE GENOMIC DNA]</scope>
    <source>
        <strain evidence="8">JCM 11813</strain>
    </source>
</reference>
<dbReference type="InterPro" id="IPR012506">
    <property type="entry name" value="TMEM86B-like"/>
</dbReference>
<evidence type="ECO:0000256" key="4">
    <source>
        <dbReference type="ARBA" id="ARBA00022989"/>
    </source>
</evidence>
<keyword evidence="3 6" id="KW-0812">Transmembrane</keyword>
<keyword evidence="4 6" id="KW-1133">Transmembrane helix</keyword>
<evidence type="ECO:0000313" key="7">
    <source>
        <dbReference type="EMBL" id="GAA1134693.1"/>
    </source>
</evidence>
<accession>A0ABP4EUX3</accession>
<dbReference type="RefSeq" id="WP_343906729.1">
    <property type="nucleotide sequence ID" value="NZ_BAAAJE010000006.1"/>
</dbReference>
<dbReference type="PANTHER" id="PTHR31885:SF6">
    <property type="entry name" value="GH04784P"/>
    <property type="match status" value="1"/>
</dbReference>
<proteinExistence type="inferred from homology"/>
<evidence type="ECO:0000256" key="3">
    <source>
        <dbReference type="ARBA" id="ARBA00022692"/>
    </source>
</evidence>
<comment type="subcellular location">
    <subcellularLocation>
        <location evidence="1">Membrane</location>
        <topology evidence="1">Multi-pass membrane protein</topology>
    </subcellularLocation>
</comment>
<evidence type="ECO:0000256" key="1">
    <source>
        <dbReference type="ARBA" id="ARBA00004141"/>
    </source>
</evidence>